<reference evidence="1" key="1">
    <citation type="submission" date="2023-09" db="EMBL/GenBank/DDBJ databases">
        <title>Demequina sp. a novel bacteria isolated from Capsicum annuum.</title>
        <authorList>
            <person name="Humaira Z."/>
            <person name="Lee J."/>
            <person name="Cho D."/>
        </authorList>
    </citation>
    <scope>NUCLEOTIDE SEQUENCE</scope>
    <source>
        <strain evidence="1">PMTSA13</strain>
    </source>
</reference>
<dbReference type="Proteomes" id="UP001303408">
    <property type="component" value="Chromosome"/>
</dbReference>
<dbReference type="EMBL" id="CP134880">
    <property type="protein sequence ID" value="WNM27718.1"/>
    <property type="molecule type" value="Genomic_DNA"/>
</dbReference>
<dbReference type="RefSeq" id="WP_313543887.1">
    <property type="nucleotide sequence ID" value="NZ_CP134880.1"/>
</dbReference>
<gene>
    <name evidence="1" type="ORF">RN607_01560</name>
</gene>
<name>A0AA96JB64_9MICO</name>
<accession>A0AA96JB64</accession>
<proteinExistence type="predicted"/>
<dbReference type="Gene3D" id="3.30.310.50">
    <property type="entry name" value="Alpha-D-phosphohexomutase, C-terminal domain"/>
    <property type="match status" value="1"/>
</dbReference>
<evidence type="ECO:0000313" key="1">
    <source>
        <dbReference type="EMBL" id="WNM27718.1"/>
    </source>
</evidence>
<dbReference type="KEGG" id="dcp:RN607_01560"/>
<organism evidence="1">
    <name type="scientific">Demequina capsici</name>
    <dbReference type="NCBI Taxonomy" id="3075620"/>
    <lineage>
        <taxon>Bacteria</taxon>
        <taxon>Bacillati</taxon>
        <taxon>Actinomycetota</taxon>
        <taxon>Actinomycetes</taxon>
        <taxon>Micrococcales</taxon>
        <taxon>Demequinaceae</taxon>
        <taxon>Demequina</taxon>
    </lineage>
</organism>
<sequence>MTSTLTGRAATDRAARYAKQLCSHLGRKLDTAFDADTGIGTIVRGGSVATLTCTGTALEIAVTAPTQDDLLALMAVTQNHLERFGEKNELVCVWDDATFLDEYEALRAEMNARRAADRAARDAEQPTEG</sequence>
<dbReference type="AlphaFoldDB" id="A0AA96JB64"/>
<protein>
    <submittedName>
        <fullName evidence="1">DUF2218 domain-containing protein</fullName>
    </submittedName>
</protein>
<dbReference type="InterPro" id="IPR014543">
    <property type="entry name" value="UCP028291"/>
</dbReference>
<dbReference type="Pfam" id="PF09981">
    <property type="entry name" value="DUF2218"/>
    <property type="match status" value="1"/>
</dbReference>